<dbReference type="EMBL" id="JACWZZ010000002">
    <property type="protein sequence ID" value="MBD2715906.1"/>
    <property type="molecule type" value="Genomic_DNA"/>
</dbReference>
<evidence type="ECO:0000259" key="1">
    <source>
        <dbReference type="Pfam" id="PF25191"/>
    </source>
</evidence>
<sequence>MALDKADWHYGGDFPEELPDENGATHIGMFIAWIIQQELEGEVHHEDEDGKQALEAVRQRTMTGRDFLQTQCDEKFWAEDLNDEGLAFAHYYYSDEEGGLGSYYEDYEQTLAADLPTIYHVEDTWNNYDRLKPVIDQRFAEWKSV</sequence>
<keyword evidence="3" id="KW-1185">Reference proteome</keyword>
<comment type="caution">
    <text evidence="2">The sequence shown here is derived from an EMBL/GenBank/DDBJ whole genome shotgun (WGS) entry which is preliminary data.</text>
</comment>
<dbReference type="InterPro" id="IPR057154">
    <property type="entry name" value="DUF7832"/>
</dbReference>
<proteinExistence type="predicted"/>
<accession>A0ABR8JJV2</accession>
<reference evidence="2 3" key="1">
    <citation type="submission" date="2020-09" db="EMBL/GenBank/DDBJ databases">
        <authorList>
            <person name="Kim M.K."/>
        </authorList>
    </citation>
    <scope>NUCLEOTIDE SEQUENCE [LARGE SCALE GENOMIC DNA]</scope>
    <source>
        <strain evidence="2 3">BT646</strain>
    </source>
</reference>
<dbReference type="Proteomes" id="UP000642468">
    <property type="component" value="Unassembled WGS sequence"/>
</dbReference>
<gene>
    <name evidence="2" type="ORF">IC231_12745</name>
</gene>
<evidence type="ECO:0000313" key="3">
    <source>
        <dbReference type="Proteomes" id="UP000642468"/>
    </source>
</evidence>
<evidence type="ECO:0000313" key="2">
    <source>
        <dbReference type="EMBL" id="MBD2715906.1"/>
    </source>
</evidence>
<feature type="domain" description="DUF7832" evidence="1">
    <location>
        <begin position="3"/>
        <end position="121"/>
    </location>
</feature>
<dbReference type="Pfam" id="PF25191">
    <property type="entry name" value="DUF7832"/>
    <property type="match status" value="1"/>
</dbReference>
<organism evidence="2 3">
    <name type="scientific">Hymenobacter duratus</name>
    <dbReference type="NCBI Taxonomy" id="2771356"/>
    <lineage>
        <taxon>Bacteria</taxon>
        <taxon>Pseudomonadati</taxon>
        <taxon>Bacteroidota</taxon>
        <taxon>Cytophagia</taxon>
        <taxon>Cytophagales</taxon>
        <taxon>Hymenobacteraceae</taxon>
        <taxon>Hymenobacter</taxon>
    </lineage>
</organism>
<protein>
    <recommendedName>
        <fullName evidence="1">DUF7832 domain-containing protein</fullName>
    </recommendedName>
</protein>
<dbReference type="RefSeq" id="WP_190784857.1">
    <property type="nucleotide sequence ID" value="NZ_JACWZZ010000002.1"/>
</dbReference>
<name>A0ABR8JJV2_9BACT</name>